<dbReference type="Proteomes" id="UP000011718">
    <property type="component" value="Chromosome"/>
</dbReference>
<dbReference type="HOGENOM" id="CLU_3245365_0_0_2"/>
<proteinExistence type="predicted"/>
<gene>
    <name evidence="1" type="ORF">MmTuc01_2668</name>
</gene>
<protein>
    <submittedName>
        <fullName evidence="1">Uncharacterized protein</fullName>
    </submittedName>
</protein>
<evidence type="ECO:0000313" key="2">
    <source>
        <dbReference type="Proteomes" id="UP000011718"/>
    </source>
</evidence>
<dbReference type="EMBL" id="CP004144">
    <property type="protein sequence ID" value="AGF97958.1"/>
    <property type="molecule type" value="Genomic_DNA"/>
</dbReference>
<evidence type="ECO:0000313" key="1">
    <source>
        <dbReference type="EMBL" id="AGF97958.1"/>
    </source>
</evidence>
<organism evidence="1 2">
    <name type="scientific">Methanosarcina mazei Tuc01</name>
    <dbReference type="NCBI Taxonomy" id="1236903"/>
    <lineage>
        <taxon>Archaea</taxon>
        <taxon>Methanobacteriati</taxon>
        <taxon>Methanobacteriota</taxon>
        <taxon>Stenosarchaea group</taxon>
        <taxon>Methanomicrobia</taxon>
        <taxon>Methanosarcinales</taxon>
        <taxon>Methanosarcinaceae</taxon>
        <taxon>Methanosarcina</taxon>
    </lineage>
</organism>
<accession>M1QCL2</accession>
<dbReference type="AlphaFoldDB" id="M1QCL2"/>
<dbReference type="KEGG" id="mmaz:MmTuc01_2668"/>
<sequence>MNKVGIGGRLFAKVVFHTDVYLPIYGRYACNFFHSVTGQSGN</sequence>
<reference evidence="1 2" key="1">
    <citation type="journal article" date="2013" name="Genome Announc.">
        <title>Complete Genome of a Methanosarcina mazei Strain Isolated from Sediment Samples from an Amazonian Flooded Area.</title>
        <authorList>
            <person name="Assis das Gracas D."/>
            <person name="Thiago Juca Ramos R."/>
            <person name="Vieira Araujo A.C."/>
            <person name="Zahlouth R."/>
            <person name="Ribeiro Carneiro A."/>
            <person name="Souza Lopes T."/>
            <person name="Azevedo Barauna R."/>
            <person name="Azevedo V."/>
            <person name="Cruz Schneider M.P."/>
            <person name="Pellizari V.H."/>
            <person name="Silva A."/>
        </authorList>
    </citation>
    <scope>NUCLEOTIDE SEQUENCE [LARGE SCALE GENOMIC DNA]</scope>
    <source>
        <strain evidence="1 2">Tuc01</strain>
    </source>
</reference>
<name>M1QCL2_METMZ</name>
<dbReference type="BioCyc" id="MMAZ1236903:G139K-2543-MONOMER"/>